<dbReference type="Pfam" id="PF05729">
    <property type="entry name" value="NACHT"/>
    <property type="match status" value="1"/>
</dbReference>
<keyword evidence="3" id="KW-1185">Reference proteome</keyword>
<accession>A0ABP6QMP4</accession>
<reference evidence="3" key="1">
    <citation type="journal article" date="2019" name="Int. J. Syst. Evol. Microbiol.">
        <title>The Global Catalogue of Microorganisms (GCM) 10K type strain sequencing project: providing services to taxonomists for standard genome sequencing and annotation.</title>
        <authorList>
            <consortium name="The Broad Institute Genomics Platform"/>
            <consortium name="The Broad Institute Genome Sequencing Center for Infectious Disease"/>
            <person name="Wu L."/>
            <person name="Ma J."/>
        </authorList>
    </citation>
    <scope>NUCLEOTIDE SEQUENCE [LARGE SCALE GENOMIC DNA]</scope>
    <source>
        <strain evidence="3">JCM 9377</strain>
    </source>
</reference>
<dbReference type="InterPro" id="IPR027417">
    <property type="entry name" value="P-loop_NTPase"/>
</dbReference>
<sequence length="956" mass="105061">MWEGSLIESVLAAAMGGTLAKVAESIGRRIGTELAERGRGRREAQEITAWFSGYSPAASLPVLPDLPEGADRLPLGEVLHSDEVQSIVHELITLRLCDGPESEVGPLGDGFAALVAARHPASAALAPALFAAMDTAARDLSDALEAAHPDTVRAIRGDARLTRLNATLTAIGRHTASFAERGFPQSDRDFLVRYRRHLADHHGKIDLPDADRRRRIPIDDLYVAPGLVRIEADGMTTAADLDGLVGGLDRTVLLGSPGAGKTTASQVLIHRHALDGSARTPFLVTLREFAADDPPARSIVGYIEHKLEVFYQCPAPPGLVDRLLLDGAALVVFDGLDELVDTGRRADVTAIVERFCMEYPLSPVLVTSRVIGYDQARLDESQFTCYRIQGFGEGQVREYVTKWFAQDAGLSAAEAGRSAADFVAESASVSDLRSSPLLLSLMCILYRGEGSIPRSRPEVYEQCSTLLFRKWDARRRIHSDLRARHLVEPALRHLAYWLFTRKSPEPAVTARELVTEAAGFFQRRGFENRDDAEAAAREFVDFCRGRAWVFRDAGTTAWGEELYTFTHRTFLEYFAAVQIASLCDSPVDLARELRPRIARQEWEVVSQLALQVKDHTADRGAERFFGALLDAPRLRDDEHENVLVFLCSALAYVSVPAAQVRQMVRWSFDIITGPEGGPLTRCLPLRSLLEHGGDYPAYIHDELAAVIDEAVHGDDATARRTALYLTAMGTLLARFVDPRPASFWDHSGASPDRPYEEEVQAAAERDLCLSNALLRRHEIGLAQFCGRFGYAALFANCRVFGIGNGVTGWSPAMRYVVSVGSGFGTQDETGEWQIEQLDWLARDIARSGGPRGIGGLNVNDHGWLGSFVPEVHVDRLDPMPLAGAGFLLFVLSEELGLQAETLRLENSSCLGVFLPYLRKRAGESVPHLPALDVPRDYQDAFVAWAKGEFSFLNIGR</sequence>
<gene>
    <name evidence="2" type="ORF">GCM10010468_81140</name>
</gene>
<comment type="caution">
    <text evidence="2">The sequence shown here is derived from an EMBL/GenBank/DDBJ whole genome shotgun (WGS) entry which is preliminary data.</text>
</comment>
<dbReference type="PANTHER" id="PTHR46844">
    <property type="entry name" value="SLR5058 PROTEIN"/>
    <property type="match status" value="1"/>
</dbReference>
<feature type="domain" description="NACHT" evidence="1">
    <location>
        <begin position="250"/>
        <end position="406"/>
    </location>
</feature>
<name>A0ABP6QMP4_9ACTN</name>
<organism evidence="2 3">
    <name type="scientific">Actinocorallia longicatena</name>
    <dbReference type="NCBI Taxonomy" id="111803"/>
    <lineage>
        <taxon>Bacteria</taxon>
        <taxon>Bacillati</taxon>
        <taxon>Actinomycetota</taxon>
        <taxon>Actinomycetes</taxon>
        <taxon>Streptosporangiales</taxon>
        <taxon>Thermomonosporaceae</taxon>
        <taxon>Actinocorallia</taxon>
    </lineage>
</organism>
<dbReference type="EMBL" id="BAAAUV010000056">
    <property type="protein sequence ID" value="GAA3243134.1"/>
    <property type="molecule type" value="Genomic_DNA"/>
</dbReference>
<evidence type="ECO:0000313" key="2">
    <source>
        <dbReference type="EMBL" id="GAA3243134.1"/>
    </source>
</evidence>
<protein>
    <recommendedName>
        <fullName evidence="1">NACHT domain-containing protein</fullName>
    </recommendedName>
</protein>
<dbReference type="Gene3D" id="3.40.50.300">
    <property type="entry name" value="P-loop containing nucleotide triphosphate hydrolases"/>
    <property type="match status" value="1"/>
</dbReference>
<evidence type="ECO:0000259" key="1">
    <source>
        <dbReference type="Pfam" id="PF05729"/>
    </source>
</evidence>
<evidence type="ECO:0000313" key="3">
    <source>
        <dbReference type="Proteomes" id="UP001501237"/>
    </source>
</evidence>
<dbReference type="Proteomes" id="UP001501237">
    <property type="component" value="Unassembled WGS sequence"/>
</dbReference>
<proteinExistence type="predicted"/>
<dbReference type="InterPro" id="IPR007111">
    <property type="entry name" value="NACHT_NTPase"/>
</dbReference>
<dbReference type="SUPFAM" id="SSF52540">
    <property type="entry name" value="P-loop containing nucleoside triphosphate hydrolases"/>
    <property type="match status" value="1"/>
</dbReference>
<dbReference type="PANTHER" id="PTHR46844:SF1">
    <property type="entry name" value="SLR5058 PROTEIN"/>
    <property type="match status" value="1"/>
</dbReference>